<keyword evidence="2" id="KW-1185">Reference proteome</keyword>
<organism evidence="1 2">
    <name type="scientific">Lactovum miscens</name>
    <dbReference type="NCBI Taxonomy" id="190387"/>
    <lineage>
        <taxon>Bacteria</taxon>
        <taxon>Bacillati</taxon>
        <taxon>Bacillota</taxon>
        <taxon>Bacilli</taxon>
        <taxon>Lactobacillales</taxon>
        <taxon>Streptococcaceae</taxon>
        <taxon>Lactovum</taxon>
    </lineage>
</organism>
<sequence length="63" mass="7265">MSVLLGMSLRESAERIGVHYVTLFYWRHKIFSALEDIQIESLEGIVEADETFFLGIKQGFKTN</sequence>
<accession>A0A841C593</accession>
<proteinExistence type="predicted"/>
<name>A0A841C593_9LACT</name>
<dbReference type="EMBL" id="JACHHV010000003">
    <property type="protein sequence ID" value="MBB5887437.1"/>
    <property type="molecule type" value="Genomic_DNA"/>
</dbReference>
<reference evidence="1 2" key="1">
    <citation type="submission" date="2020-08" db="EMBL/GenBank/DDBJ databases">
        <title>Genomic Encyclopedia of Type Strains, Phase IV (KMG-IV): sequencing the most valuable type-strain genomes for metagenomic binning, comparative biology and taxonomic classification.</title>
        <authorList>
            <person name="Goeker M."/>
        </authorList>
    </citation>
    <scope>NUCLEOTIDE SEQUENCE [LARGE SCALE GENOMIC DNA]</scope>
    <source>
        <strain evidence="1 2">DSM 14925</strain>
    </source>
</reference>
<evidence type="ECO:0000313" key="2">
    <source>
        <dbReference type="Proteomes" id="UP000562464"/>
    </source>
</evidence>
<protein>
    <submittedName>
        <fullName evidence="1">Transposase-like protein</fullName>
    </submittedName>
</protein>
<gene>
    <name evidence="1" type="ORF">HNQ37_000307</name>
</gene>
<comment type="caution">
    <text evidence="1">The sequence shown here is derived from an EMBL/GenBank/DDBJ whole genome shotgun (WGS) entry which is preliminary data.</text>
</comment>
<evidence type="ECO:0000313" key="1">
    <source>
        <dbReference type="EMBL" id="MBB5887437.1"/>
    </source>
</evidence>
<dbReference type="AlphaFoldDB" id="A0A841C593"/>
<dbReference type="Proteomes" id="UP000562464">
    <property type="component" value="Unassembled WGS sequence"/>
</dbReference>